<dbReference type="NCBIfam" id="TIGR01208">
    <property type="entry name" value="rmlA_long"/>
    <property type="match status" value="1"/>
</dbReference>
<keyword evidence="3" id="KW-0808">Transferase</keyword>
<dbReference type="GO" id="GO:0016740">
    <property type="term" value="F:transferase activity"/>
    <property type="evidence" value="ECO:0007669"/>
    <property type="project" value="UniProtKB-KW"/>
</dbReference>
<dbReference type="InterPro" id="IPR005908">
    <property type="entry name" value="G1P_thy_trans_l"/>
</dbReference>
<name>A0A2R4VY22_THEAF</name>
<keyword evidence="4" id="KW-1185">Reference proteome</keyword>
<feature type="domain" description="Nucleotidyl transferase" evidence="1">
    <location>
        <begin position="5"/>
        <end position="241"/>
    </location>
</feature>
<organism evidence="3 4">
    <name type="scientific">Thermodesulfobium acidiphilum</name>
    <dbReference type="NCBI Taxonomy" id="1794699"/>
    <lineage>
        <taxon>Bacteria</taxon>
        <taxon>Pseudomonadati</taxon>
        <taxon>Thermodesulfobiota</taxon>
        <taxon>Thermodesulfobiia</taxon>
        <taxon>Thermodesulfobiales</taxon>
        <taxon>Thermodesulfobiaceae</taxon>
        <taxon>Thermodesulfobium</taxon>
    </lineage>
</organism>
<gene>
    <name evidence="3" type="ORF">TDSAC_0053</name>
</gene>
<dbReference type="InterPro" id="IPR056729">
    <property type="entry name" value="GMPPB_C"/>
</dbReference>
<dbReference type="Gene3D" id="2.160.10.10">
    <property type="entry name" value="Hexapeptide repeat proteins"/>
    <property type="match status" value="1"/>
</dbReference>
<dbReference type="Proteomes" id="UP000244792">
    <property type="component" value="Chromosome"/>
</dbReference>
<dbReference type="OrthoDB" id="9803871at2"/>
<feature type="domain" description="Mannose-1-phosphate guanyltransferase C-terminal" evidence="2">
    <location>
        <begin position="276"/>
        <end position="357"/>
    </location>
</feature>
<dbReference type="PANTHER" id="PTHR42883:SF2">
    <property type="entry name" value="THYMIDYLYLTRANSFERASE"/>
    <property type="match status" value="1"/>
</dbReference>
<accession>A0A2R4VY22</accession>
<evidence type="ECO:0000259" key="2">
    <source>
        <dbReference type="Pfam" id="PF25087"/>
    </source>
</evidence>
<dbReference type="AlphaFoldDB" id="A0A2R4VY22"/>
<dbReference type="Pfam" id="PF00483">
    <property type="entry name" value="NTP_transferase"/>
    <property type="match status" value="1"/>
</dbReference>
<proteinExistence type="predicted"/>
<dbReference type="PANTHER" id="PTHR42883">
    <property type="entry name" value="GLUCOSE-1-PHOSPHATE THYMIDYLTRANSFERASE"/>
    <property type="match status" value="1"/>
</dbReference>
<protein>
    <submittedName>
        <fullName evidence="3">Glucose-1-phosphate thymidylyltransferase</fullName>
    </submittedName>
</protein>
<evidence type="ECO:0000313" key="4">
    <source>
        <dbReference type="Proteomes" id="UP000244792"/>
    </source>
</evidence>
<dbReference type="InterPro" id="IPR029044">
    <property type="entry name" value="Nucleotide-diphossugar_trans"/>
</dbReference>
<dbReference type="EMBL" id="CP020921">
    <property type="protein sequence ID" value="AWB09443.1"/>
    <property type="molecule type" value="Genomic_DNA"/>
</dbReference>
<dbReference type="SUPFAM" id="SSF53448">
    <property type="entry name" value="Nucleotide-diphospho-sugar transferases"/>
    <property type="match status" value="1"/>
</dbReference>
<evidence type="ECO:0000259" key="1">
    <source>
        <dbReference type="Pfam" id="PF00483"/>
    </source>
</evidence>
<dbReference type="CDD" id="cd04189">
    <property type="entry name" value="G1P_TT_long"/>
    <property type="match status" value="1"/>
</dbReference>
<dbReference type="Gene3D" id="3.90.550.10">
    <property type="entry name" value="Spore Coat Polysaccharide Biosynthesis Protein SpsA, Chain A"/>
    <property type="match status" value="1"/>
</dbReference>
<dbReference type="RefSeq" id="WP_108307732.1">
    <property type="nucleotide sequence ID" value="NZ_CP020921.1"/>
</dbReference>
<dbReference type="Pfam" id="PF25087">
    <property type="entry name" value="GMPPB_C"/>
    <property type="match status" value="1"/>
</dbReference>
<sequence>MKRAKALILSGGKGTRLRPFTYTFTKQLIPVANRPILYFVIDDILQAGIEDIGIIIAPETGEEVKKVLSEYTFADKRVKFNFILQEKPLGLAHAVKTAQDFLKDSPFVMFLGDNLIENGISTYVDRFFTEELDALIFLKEVDDPTRFGVAVLDDAGNVKKLIEKPKNPPSNLALVGVYIFSNKIHDAIKLIKPSWRNELEITDAIDTMVSKKNSVKAQVLKGWWLDTGKKDEILEANRVVLDERIKREIFGDVVDSKIIGRVRVANSARIERSEIRGPAVIGKEAVIIDSFIGPYTSIGDRCYIEKSEIEHSVVLEESRIFAAARIDTSLIGRRAQITKKQDLVKAYKFFIGDDAQVEVY</sequence>
<evidence type="ECO:0000313" key="3">
    <source>
        <dbReference type="EMBL" id="AWB09443.1"/>
    </source>
</evidence>
<dbReference type="InterPro" id="IPR005835">
    <property type="entry name" value="NTP_transferase_dom"/>
</dbReference>
<reference evidence="3 4" key="1">
    <citation type="submission" date="2017-04" db="EMBL/GenBank/DDBJ databases">
        <title>Genomic insights into metabolism of Thermodesulfobium acidiphilum.</title>
        <authorList>
            <person name="Toshchakov S.V."/>
            <person name="Frolov E.N."/>
            <person name="Kublanov I.V."/>
            <person name="Samarov N.I."/>
            <person name="Novikov A."/>
            <person name="Lebedinsky A.V."/>
            <person name="Bonch-Osmolovskaya E.A."/>
            <person name="Chernyh N.A."/>
        </authorList>
    </citation>
    <scope>NUCLEOTIDE SEQUENCE [LARGE SCALE GENOMIC DNA]</scope>
    <source>
        <strain evidence="3 4">3127-1</strain>
    </source>
</reference>
<dbReference type="KEGG" id="taci:TDSAC_0053"/>